<dbReference type="GeneID" id="108842075"/>
<dbReference type="KEGG" id="rsz:108842075"/>
<reference evidence="2 3" key="2">
    <citation type="submission" date="2025-04" db="UniProtKB">
        <authorList>
            <consortium name="RefSeq"/>
        </authorList>
    </citation>
    <scope>IDENTIFICATION</scope>
    <source>
        <tissue evidence="2 3">Leaf</tissue>
    </source>
</reference>
<keyword evidence="1" id="KW-1185">Reference proteome</keyword>
<evidence type="ECO:0000313" key="3">
    <source>
        <dbReference type="RefSeq" id="XP_056859443.1"/>
    </source>
</evidence>
<accession>A0A6J0MFT6</accession>
<evidence type="ECO:0000313" key="1">
    <source>
        <dbReference type="Proteomes" id="UP000504610"/>
    </source>
</evidence>
<reference evidence="1" key="1">
    <citation type="journal article" date="2019" name="Database">
        <title>The radish genome database (RadishGD): an integrated information resource for radish genomics.</title>
        <authorList>
            <person name="Yu H.J."/>
            <person name="Baek S."/>
            <person name="Lee Y.J."/>
            <person name="Cho A."/>
            <person name="Mun J.H."/>
        </authorList>
    </citation>
    <scope>NUCLEOTIDE SEQUENCE [LARGE SCALE GENOMIC DNA]</scope>
    <source>
        <strain evidence="1">cv. WK10039</strain>
    </source>
</reference>
<dbReference type="KEGG" id="rsz:130508173"/>
<name>A0A6J0MFT6_RAPSA</name>
<protein>
    <submittedName>
        <fullName evidence="2 3">Protein HEAT-INDUCED TAS1 TARGET 1</fullName>
    </submittedName>
</protein>
<organism evidence="1 2">
    <name type="scientific">Raphanus sativus</name>
    <name type="common">Radish</name>
    <name type="synonym">Raphanus raphanistrum var. sativus</name>
    <dbReference type="NCBI Taxonomy" id="3726"/>
    <lineage>
        <taxon>Eukaryota</taxon>
        <taxon>Viridiplantae</taxon>
        <taxon>Streptophyta</taxon>
        <taxon>Embryophyta</taxon>
        <taxon>Tracheophyta</taxon>
        <taxon>Spermatophyta</taxon>
        <taxon>Magnoliopsida</taxon>
        <taxon>eudicotyledons</taxon>
        <taxon>Gunneridae</taxon>
        <taxon>Pentapetalae</taxon>
        <taxon>rosids</taxon>
        <taxon>malvids</taxon>
        <taxon>Brassicales</taxon>
        <taxon>Brassicaceae</taxon>
        <taxon>Brassiceae</taxon>
        <taxon>Raphanus</taxon>
    </lineage>
</organism>
<dbReference type="RefSeq" id="XP_018470386.1">
    <property type="nucleotide sequence ID" value="XM_018614884.2"/>
</dbReference>
<evidence type="ECO:0000313" key="2">
    <source>
        <dbReference type="RefSeq" id="XP_018470386.1"/>
    </source>
</evidence>
<dbReference type="OrthoDB" id="1036205at2759"/>
<dbReference type="AlphaFoldDB" id="A0A6J0MFT6"/>
<proteinExistence type="predicted"/>
<sequence>MSQFTHPDCQRAMDAKEEHDAAERAAMIAVCLISSARMVSNLDSEYTSYSAQYLVENAGRKNESPQDPQPFTIQNCLAYLVDIACPKPETEQRAPDERRNTLTLKDCLECALRDGLPLAEHWTHLGCVQKTPPFASSIPRVPMKGELVEAETSEEASKLLMLQPVGAKLHVFSPEFDLVREEGFYEGPAGPESRYVGLRDVMVTGNGATKKGPFLEVKIVYKKKESFLKVSTTRVLTSLPNDSGEESQLAEPTGLLVDFIIPRFSD</sequence>
<gene>
    <name evidence="2" type="primary">LOC108842075</name>
    <name evidence="3" type="synonym">LOC130508173</name>
</gene>
<dbReference type="Proteomes" id="UP000504610">
    <property type="component" value="Chromosome 2"/>
</dbReference>
<dbReference type="RefSeq" id="XP_056859443.1">
    <property type="nucleotide sequence ID" value="XM_057003463.1"/>
</dbReference>